<dbReference type="InterPro" id="IPR011765">
    <property type="entry name" value="Pept_M16_N"/>
</dbReference>
<protein>
    <recommendedName>
        <fullName evidence="6">Insulinase family protein</fullName>
    </recommendedName>
</protein>
<name>A0A941W2H3_9BACT</name>
<dbReference type="InterPro" id="IPR011249">
    <property type="entry name" value="Metalloenz_LuxS/M16"/>
</dbReference>
<evidence type="ECO:0000256" key="1">
    <source>
        <dbReference type="ARBA" id="ARBA00007261"/>
    </source>
</evidence>
<dbReference type="GO" id="GO:0046872">
    <property type="term" value="F:metal ion binding"/>
    <property type="evidence" value="ECO:0007669"/>
    <property type="project" value="InterPro"/>
</dbReference>
<comment type="similarity">
    <text evidence="1">Belongs to the peptidase M16 family.</text>
</comment>
<dbReference type="Proteomes" id="UP000722750">
    <property type="component" value="Unassembled WGS sequence"/>
</dbReference>
<reference evidence="4" key="1">
    <citation type="journal article" date="2021" name="ISME J.">
        <title>Fine-scale metabolic discontinuity in a stratified prokaryote microbiome of a Red Sea deep halocline.</title>
        <authorList>
            <person name="Michoud G."/>
            <person name="Ngugi D.K."/>
            <person name="Barozzi A."/>
            <person name="Merlino G."/>
            <person name="Calleja M.L."/>
            <person name="Delgado-Huertas A."/>
            <person name="Moran X.A.G."/>
            <person name="Daffonchio D."/>
        </authorList>
    </citation>
    <scope>NUCLEOTIDE SEQUENCE</scope>
    <source>
        <strain evidence="4">SuakinDeep_MAG55_1</strain>
    </source>
</reference>
<evidence type="ECO:0008006" key="6">
    <source>
        <dbReference type="Google" id="ProtNLM"/>
    </source>
</evidence>
<dbReference type="InterPro" id="IPR007863">
    <property type="entry name" value="Peptidase_M16_C"/>
</dbReference>
<proteinExistence type="inferred from homology"/>
<comment type="caution">
    <text evidence="4">The sequence shown here is derived from an EMBL/GenBank/DDBJ whole genome shotgun (WGS) entry which is preliminary data.</text>
</comment>
<feature type="domain" description="Peptidase M16 C-terminal" evidence="3">
    <location>
        <begin position="251"/>
        <end position="427"/>
    </location>
</feature>
<dbReference type="PANTHER" id="PTHR11851:SF49">
    <property type="entry name" value="MITOCHONDRIAL-PROCESSING PEPTIDASE SUBUNIT ALPHA"/>
    <property type="match status" value="1"/>
</dbReference>
<evidence type="ECO:0000313" key="5">
    <source>
        <dbReference type="Proteomes" id="UP000722750"/>
    </source>
</evidence>
<feature type="domain" description="Peptidase M16 N-terminal" evidence="2">
    <location>
        <begin position="47"/>
        <end position="87"/>
    </location>
</feature>
<dbReference type="AlphaFoldDB" id="A0A941W2H3"/>
<dbReference type="Pfam" id="PF05193">
    <property type="entry name" value="Peptidase_M16_C"/>
    <property type="match status" value="1"/>
</dbReference>
<organism evidence="4 5">
    <name type="scientific">Candidatus Scalindua arabica</name>
    <dbReference type="NCBI Taxonomy" id="1127984"/>
    <lineage>
        <taxon>Bacteria</taxon>
        <taxon>Pseudomonadati</taxon>
        <taxon>Planctomycetota</taxon>
        <taxon>Candidatus Brocadiia</taxon>
        <taxon>Candidatus Brocadiales</taxon>
        <taxon>Candidatus Scalinduaceae</taxon>
        <taxon>Candidatus Scalindua</taxon>
    </lineage>
</organism>
<dbReference type="EMBL" id="JAANXD010000036">
    <property type="protein sequence ID" value="MBS1257781.1"/>
    <property type="molecule type" value="Genomic_DNA"/>
</dbReference>
<gene>
    <name evidence="4" type="ORF">MAG551_00828</name>
</gene>
<dbReference type="InterPro" id="IPR050361">
    <property type="entry name" value="MPP/UQCRC_Complex"/>
</dbReference>
<evidence type="ECO:0000259" key="2">
    <source>
        <dbReference type="Pfam" id="PF00675"/>
    </source>
</evidence>
<accession>A0A941W2H3</accession>
<dbReference type="PANTHER" id="PTHR11851">
    <property type="entry name" value="METALLOPROTEASE"/>
    <property type="match status" value="1"/>
</dbReference>
<dbReference type="Gene3D" id="3.30.830.10">
    <property type="entry name" value="Metalloenzyme, LuxS/M16 peptidase-like"/>
    <property type="match status" value="3"/>
</dbReference>
<dbReference type="SUPFAM" id="SSF63411">
    <property type="entry name" value="LuxS/MPP-like metallohydrolase"/>
    <property type="match status" value="2"/>
</dbReference>
<dbReference type="Pfam" id="PF00675">
    <property type="entry name" value="Peptidase_M16"/>
    <property type="match status" value="1"/>
</dbReference>
<evidence type="ECO:0000259" key="3">
    <source>
        <dbReference type="Pfam" id="PF05193"/>
    </source>
</evidence>
<sequence length="506" mass="57723">MKAFRMKFLLVSIVLCFCTIAYGQGQKLKLDVREHTLDNGIKLLMLEKHDVPIVSLRIVYKVGSVNEHPGITGASHLFEHMMFKGTEIFGIKDYESEKPLLKMEDELVSGIAVEKAKGNNADKELIKQLKDELEEVWRKQKELIVKDEMWSIYLKNGATGLNASTGNDATYYYCNLPANKLELWAFMESDRMKNLVLREFYSERDVVMEERRLRTENSPFGLLIEQLNAATFTAHPYGWPVIGWMSDIANMQKAEVAKYFKQFYSSNNAVIVVVGDINPDEVIRLIEKYFGDIERQPPPPEVTTVEPEQRGERRVYVEYDANPVLSIAYHKPAVGHPDQYVFDVISAILSNGRTSRLYKSLIEEKRMAVMAHAYGGPSKYADSFIFFCSPRHPHTAEEVEKAIYEELEKLKTTPVTAHELQKIKNQLEASFIRSLESASGLASEISSYEAISGWRYINTLVERTIAVTPEDIMRVANKYFIKTNRTVAILVKKNTGKESTDENDKG</sequence>
<evidence type="ECO:0000313" key="4">
    <source>
        <dbReference type="EMBL" id="MBS1257781.1"/>
    </source>
</evidence>